<comment type="similarity">
    <text evidence="1">Belongs to the PPR family. P subfamily.</text>
</comment>
<sequence length="173" mass="19359">MRTLGSSPASLAQSSWSLLSNALGGAYAKLDMLEKAEELKEHARRRGAKPNGKTLEIFMDSYLQKGNFKSTVDCLDEAISMGRWNGEKWVPSSKIIDIMMRNFEQEKDVDGAEEFLEILKKSMESPGVEVFESLTRTYAATGRISSAMLRRLKMENVQVSEGTQKLLEAISEE</sequence>
<dbReference type="Gene3D" id="1.25.40.10">
    <property type="entry name" value="Tetratricopeptide repeat domain"/>
    <property type="match status" value="1"/>
</dbReference>
<gene>
    <name evidence="2" type="ORF">D0Y65_048454</name>
</gene>
<organism evidence="2 3">
    <name type="scientific">Glycine soja</name>
    <name type="common">Wild soybean</name>
    <dbReference type="NCBI Taxonomy" id="3848"/>
    <lineage>
        <taxon>Eukaryota</taxon>
        <taxon>Viridiplantae</taxon>
        <taxon>Streptophyta</taxon>
        <taxon>Embryophyta</taxon>
        <taxon>Tracheophyta</taxon>
        <taxon>Spermatophyta</taxon>
        <taxon>Magnoliopsida</taxon>
        <taxon>eudicotyledons</taxon>
        <taxon>Gunneridae</taxon>
        <taxon>Pentapetalae</taxon>
        <taxon>rosids</taxon>
        <taxon>fabids</taxon>
        <taxon>Fabales</taxon>
        <taxon>Fabaceae</taxon>
        <taxon>Papilionoideae</taxon>
        <taxon>50 kb inversion clade</taxon>
        <taxon>NPAAA clade</taxon>
        <taxon>indigoferoid/millettioid clade</taxon>
        <taxon>Phaseoleae</taxon>
        <taxon>Glycine</taxon>
        <taxon>Glycine subgen. Soja</taxon>
    </lineage>
</organism>
<proteinExistence type="inferred from homology"/>
<protein>
    <submittedName>
        <fullName evidence="2">Pentatricopeptide repeat-containing protein</fullName>
    </submittedName>
</protein>
<comment type="caution">
    <text evidence="2">The sequence shown here is derived from an EMBL/GenBank/DDBJ whole genome shotgun (WGS) entry which is preliminary data.</text>
</comment>
<dbReference type="PANTHER" id="PTHR45717">
    <property type="entry name" value="OS12G0527900 PROTEIN"/>
    <property type="match status" value="1"/>
</dbReference>
<evidence type="ECO:0000313" key="2">
    <source>
        <dbReference type="EMBL" id="RZB52032.1"/>
    </source>
</evidence>
<dbReference type="PANTHER" id="PTHR45717:SF14">
    <property type="entry name" value="LARGE RIBOSOMAL SUBUNIT PROTEIN ML101 (RPPR4)"/>
    <property type="match status" value="1"/>
</dbReference>
<dbReference type="Proteomes" id="UP000289340">
    <property type="component" value="Chromosome 18"/>
</dbReference>
<keyword evidence="3" id="KW-1185">Reference proteome</keyword>
<dbReference type="InterPro" id="IPR011990">
    <property type="entry name" value="TPR-like_helical_dom_sf"/>
</dbReference>
<reference evidence="2 3" key="1">
    <citation type="submission" date="2018-09" db="EMBL/GenBank/DDBJ databases">
        <title>A high-quality reference genome of wild soybean provides a powerful tool to mine soybean genomes.</title>
        <authorList>
            <person name="Xie M."/>
            <person name="Chung C.Y.L."/>
            <person name="Li M.-W."/>
            <person name="Wong F.-L."/>
            <person name="Chan T.-F."/>
            <person name="Lam H.-M."/>
        </authorList>
    </citation>
    <scope>NUCLEOTIDE SEQUENCE [LARGE SCALE GENOMIC DNA]</scope>
    <source>
        <strain evidence="3">cv. W05</strain>
        <tissue evidence="2">Hypocotyl of etiolated seedlings</tissue>
    </source>
</reference>
<dbReference type="AlphaFoldDB" id="A0A445FT26"/>
<dbReference type="GO" id="GO:0005739">
    <property type="term" value="C:mitochondrion"/>
    <property type="evidence" value="ECO:0007669"/>
    <property type="project" value="TreeGrafter"/>
</dbReference>
<accession>A0A445FT26</accession>
<name>A0A445FT26_GLYSO</name>
<dbReference type="EMBL" id="QZWG01000018">
    <property type="protein sequence ID" value="RZB52032.1"/>
    <property type="molecule type" value="Genomic_DNA"/>
</dbReference>
<evidence type="ECO:0000256" key="1">
    <source>
        <dbReference type="ARBA" id="ARBA00007626"/>
    </source>
</evidence>
<evidence type="ECO:0000313" key="3">
    <source>
        <dbReference type="Proteomes" id="UP000289340"/>
    </source>
</evidence>